<dbReference type="PANTHER" id="PTHR10204:SF34">
    <property type="entry name" value="NAD(P)H DEHYDROGENASE [QUINONE] 1 ISOFORM 1"/>
    <property type="match status" value="1"/>
</dbReference>
<dbReference type="KEGG" id="reu:Reut_C6287"/>
<dbReference type="SUPFAM" id="SSF52218">
    <property type="entry name" value="Flavoproteins"/>
    <property type="match status" value="1"/>
</dbReference>
<keyword evidence="2" id="KW-0560">Oxidoreductase</keyword>
<dbReference type="InterPro" id="IPR029039">
    <property type="entry name" value="Flavoprotein-like_sf"/>
</dbReference>
<accession>Q46MN7</accession>
<sequence length="198" mass="21594">MHTLVVVAHPTPGSLTHSLAKSIVGTLSSSKTKHTVDLLDLYAENFNPLFSDRDMATYRKEAEPPADVIAQQKRIEAAQSLVLVFPIHWWGMPAVLKGWVDRVFTNGWAFDWSPETGAQKKLKGLEVHVLCIGGASSGTYVRHGYEASIKKIIGEGLFDYTGASVGSFHVVGDSESPEKNADIMEKAGTLSRLILDQS</sequence>
<dbReference type="Gene3D" id="3.40.50.360">
    <property type="match status" value="1"/>
</dbReference>
<reference evidence="4" key="1">
    <citation type="submission" date="2005-08" db="EMBL/GenBank/DDBJ databases">
        <title>Complete sequence of a megaplasmid of Ralstonia eutropha JMP134.</title>
        <authorList>
            <person name="Copeland A."/>
            <person name="Lucas S."/>
            <person name="Lapidus A."/>
            <person name="Barry K."/>
            <person name="Detter J.C."/>
            <person name="Glavina T."/>
            <person name="Hammon N."/>
            <person name="Israni S."/>
            <person name="Pitluck S."/>
            <person name="Goltsman E."/>
            <person name="Martinez M."/>
            <person name="Vergez L."/>
            <person name="Larimer F."/>
            <person name="Land M."/>
            <person name="Lykidis A."/>
            <person name="Richardson P."/>
        </authorList>
    </citation>
    <scope>NUCLEOTIDE SEQUENCE [LARGE SCALE GENOMIC DNA]</scope>
    <source>
        <strain evidence="4">JMP134</strain>
        <plasmid evidence="4">megaplasmid</plasmid>
    </source>
</reference>
<dbReference type="OrthoDB" id="9798454at2"/>
<name>Q46MN7_CUPPJ</name>
<comment type="similarity">
    <text evidence="1">Belongs to the NAD(P)H dehydrogenase (quinone) family.</text>
</comment>
<evidence type="ECO:0000256" key="2">
    <source>
        <dbReference type="ARBA" id="ARBA00023002"/>
    </source>
</evidence>
<dbReference type="HOGENOM" id="CLU_058643_1_1_4"/>
<dbReference type="GO" id="GO:0003955">
    <property type="term" value="F:NAD(P)H dehydrogenase (quinone) activity"/>
    <property type="evidence" value="ECO:0007669"/>
    <property type="project" value="TreeGrafter"/>
</dbReference>
<keyword evidence="4" id="KW-0614">Plasmid</keyword>
<dbReference type="PANTHER" id="PTHR10204">
    <property type="entry name" value="NAD P H OXIDOREDUCTASE-RELATED"/>
    <property type="match status" value="1"/>
</dbReference>
<dbReference type="GO" id="GO:0005829">
    <property type="term" value="C:cytosol"/>
    <property type="evidence" value="ECO:0007669"/>
    <property type="project" value="TreeGrafter"/>
</dbReference>
<dbReference type="InterPro" id="IPR003680">
    <property type="entry name" value="Flavodoxin_fold"/>
</dbReference>
<dbReference type="eggNOG" id="COG2249">
    <property type="taxonomic scope" value="Bacteria"/>
</dbReference>
<geneLocation type="plasmid" evidence="4">
    <name>megaplasmid</name>
</geneLocation>
<protein>
    <submittedName>
        <fullName evidence="4">NAD(P)H dehydrogenase (Quinone)</fullName>
    </submittedName>
</protein>
<evidence type="ECO:0000313" key="4">
    <source>
        <dbReference type="EMBL" id="AAZ65590.1"/>
    </source>
</evidence>
<dbReference type="InterPro" id="IPR051545">
    <property type="entry name" value="NAD(P)H_dehydrogenase_qn"/>
</dbReference>
<feature type="domain" description="Flavodoxin-like fold" evidence="3">
    <location>
        <begin position="1"/>
        <end position="188"/>
    </location>
</feature>
<dbReference type="EMBL" id="CP000092">
    <property type="protein sequence ID" value="AAZ65590.1"/>
    <property type="molecule type" value="Genomic_DNA"/>
</dbReference>
<dbReference type="AlphaFoldDB" id="Q46MN7"/>
<evidence type="ECO:0000256" key="1">
    <source>
        <dbReference type="ARBA" id="ARBA00006252"/>
    </source>
</evidence>
<evidence type="ECO:0000259" key="3">
    <source>
        <dbReference type="Pfam" id="PF02525"/>
    </source>
</evidence>
<organism evidence="4">
    <name type="scientific">Cupriavidus pinatubonensis (strain JMP 134 / LMG 1197)</name>
    <name type="common">Cupriavidus necator (strain JMP 134)</name>
    <dbReference type="NCBI Taxonomy" id="264198"/>
    <lineage>
        <taxon>Bacteria</taxon>
        <taxon>Pseudomonadati</taxon>
        <taxon>Pseudomonadota</taxon>
        <taxon>Betaproteobacteria</taxon>
        <taxon>Burkholderiales</taxon>
        <taxon>Burkholderiaceae</taxon>
        <taxon>Cupriavidus</taxon>
    </lineage>
</organism>
<dbReference type="Pfam" id="PF02525">
    <property type="entry name" value="Flavodoxin_2"/>
    <property type="match status" value="1"/>
</dbReference>
<gene>
    <name evidence="4" type="ordered locus">Reut_C6287</name>
</gene>
<proteinExistence type="inferred from homology"/>